<dbReference type="Proteomes" id="UP001634394">
    <property type="component" value="Unassembled WGS sequence"/>
</dbReference>
<protein>
    <recommendedName>
        <fullName evidence="5">VWFD domain-containing protein</fullName>
    </recommendedName>
</protein>
<feature type="domain" description="VWFD" evidence="5">
    <location>
        <begin position="411"/>
        <end position="585"/>
    </location>
</feature>
<evidence type="ECO:0000256" key="2">
    <source>
        <dbReference type="ARBA" id="ARBA00023157"/>
    </source>
</evidence>
<gene>
    <name evidence="6" type="ORF">ACJMK2_018881</name>
</gene>
<keyword evidence="2" id="KW-1015">Disulfide bond</keyword>
<organism evidence="6 7">
    <name type="scientific">Sinanodonta woodiana</name>
    <name type="common">Chinese pond mussel</name>
    <name type="synonym">Anodonta woodiana</name>
    <dbReference type="NCBI Taxonomy" id="1069815"/>
    <lineage>
        <taxon>Eukaryota</taxon>
        <taxon>Metazoa</taxon>
        <taxon>Spiralia</taxon>
        <taxon>Lophotrochozoa</taxon>
        <taxon>Mollusca</taxon>
        <taxon>Bivalvia</taxon>
        <taxon>Autobranchia</taxon>
        <taxon>Heteroconchia</taxon>
        <taxon>Palaeoheterodonta</taxon>
        <taxon>Unionida</taxon>
        <taxon>Unionoidea</taxon>
        <taxon>Unionidae</taxon>
        <taxon>Unioninae</taxon>
        <taxon>Sinanodonta</taxon>
    </lineage>
</organism>
<dbReference type="Pfam" id="PF23283">
    <property type="entry name" value="D8C_UMOD"/>
    <property type="match status" value="1"/>
</dbReference>
<dbReference type="Gene3D" id="2.60.120.260">
    <property type="entry name" value="Galactose-binding domain-like"/>
    <property type="match status" value="1"/>
</dbReference>
<dbReference type="PROSITE" id="PS51233">
    <property type="entry name" value="VWFD"/>
    <property type="match status" value="1"/>
</dbReference>
<evidence type="ECO:0000256" key="4">
    <source>
        <dbReference type="SAM" id="SignalP"/>
    </source>
</evidence>
<dbReference type="Pfam" id="PF00094">
    <property type="entry name" value="VWD"/>
    <property type="match status" value="1"/>
</dbReference>
<comment type="caution">
    <text evidence="6">The sequence shown here is derived from an EMBL/GenBank/DDBJ whole genome shotgun (WGS) entry which is preliminary data.</text>
</comment>
<reference evidence="6 7" key="1">
    <citation type="submission" date="2024-11" db="EMBL/GenBank/DDBJ databases">
        <title>Chromosome-level genome assembly of the freshwater bivalve Anodonta woodiana.</title>
        <authorList>
            <person name="Chen X."/>
        </authorList>
    </citation>
    <scope>NUCLEOTIDE SEQUENCE [LARGE SCALE GENOMIC DNA]</scope>
    <source>
        <strain evidence="6">MN2024</strain>
        <tissue evidence="6">Gills</tissue>
    </source>
</reference>
<dbReference type="InterPro" id="IPR057774">
    <property type="entry name" value="D8C_UMOD/GP2/OIT3-like"/>
</dbReference>
<keyword evidence="3" id="KW-0472">Membrane</keyword>
<evidence type="ECO:0000256" key="1">
    <source>
        <dbReference type="ARBA" id="ARBA00022729"/>
    </source>
</evidence>
<feature type="signal peptide" evidence="4">
    <location>
        <begin position="1"/>
        <end position="18"/>
    </location>
</feature>
<feature type="transmembrane region" description="Helical" evidence="3">
    <location>
        <begin position="999"/>
        <end position="1022"/>
    </location>
</feature>
<keyword evidence="3" id="KW-0812">Transmembrane</keyword>
<keyword evidence="3" id="KW-1133">Transmembrane helix</keyword>
<keyword evidence="1 4" id="KW-0732">Signal</keyword>
<keyword evidence="7" id="KW-1185">Reference proteome</keyword>
<accession>A0ABD3UEP8</accession>
<evidence type="ECO:0000313" key="6">
    <source>
        <dbReference type="EMBL" id="KAL3847994.1"/>
    </source>
</evidence>
<evidence type="ECO:0000259" key="5">
    <source>
        <dbReference type="PROSITE" id="PS51233"/>
    </source>
</evidence>
<dbReference type="PANTHER" id="PTHR14949">
    <property type="entry name" value="EGF-LIKE-DOMAIN, MULTIPLE 7, 8"/>
    <property type="match status" value="1"/>
</dbReference>
<dbReference type="AlphaFoldDB" id="A0ABD3UEP8"/>
<proteinExistence type="predicted"/>
<name>A0ABD3UEP8_SINWO</name>
<dbReference type="InterPro" id="IPR050969">
    <property type="entry name" value="Dev_Signal_Modulators"/>
</dbReference>
<evidence type="ECO:0000256" key="3">
    <source>
        <dbReference type="SAM" id="Phobius"/>
    </source>
</evidence>
<dbReference type="Pfam" id="PF26129">
    <property type="entry name" value="Vwde"/>
    <property type="match status" value="1"/>
</dbReference>
<sequence length="1106" mass="123992">MKLLLLTIAWSLLEVTKGENCDGSHMSLHDMDLRLSNNTYTCQDSGTNCITDEYISSGWYDVGSRNMPTDPSGLRTYSSCGTHYPIWLNGTVPTTSEGRQQRKVCLKTPYNECYFPSDNIEVINCGTRMLYKLSPTHASYHAYCFDPVEHVPDSATVEPGLLFRNKTGVTGQVFFKKPELYLRCQFNGNETDELYYYVSWYVNDIFLLRKGPVQLSDINDTNLYESELINGGYKLDINIKCIINSSNNSDFDSGNSTTSRVFWLGIRVLNPSVSMIQGKTTTIQLQSTFPFGCSSRADDQNQQANCLLSVSMFDPNDKNDCKRSSISVTGSQKCGVQIPGFYHHQWMPGVSYDNVTNMTITTRNTNDYDQGGNTFVLSLRTGGNEMNDIVQGSYINNIIVTTSSERSWQGKTCYAYIDPHMRSFDGRYYENQNPGVFVLYSHKSSKQEVQMRTKRCNSVAFCACALAVRAGGDLFLIDLCSSLGLIKHVSCKENILDVRQVNAYTYKIYMPLGTMVSVTINNWGLYESWLNLNIYPSVKDVQETQGLCGVLNDDQGDDFMNPFEHLETDNNVFSLSWSLSQTDSFFDPHNHSPDLWDEDSQFCVCPAALITSTLPGTSSGSQFDPLCSASISLTCSSKVHVPNQYQTCNIRTKRSKHSLSREIERILKLEVMDSDRISHNIEKRSIINITLDEALAECTDFFASNCATASFKDNLPNSNLNSMNSSITNCALDYVYTGDMSLANLHCETYRAEVEEEISRNSTFREANPDVVELFRARACINNCSNHGDCLNGSCICEDSYTEEDCSVSLINYPVVKDTYAGGLCQTDDDDCCGDVPIYGTRFVKGVTKQKLEIINIYLNGTKVVEDPIIELISILNPFEAQININCHRRHQRSADSDNSSTIFVMGTRVSLTNDGTNYGPAKSYYILDSKCQGILNDTDGGYKFYLQDGKCFISGTCYNERDQDLVDRCKRCQPTINRFSWTNECTGSNDPEAAKDNVLVIVAVCIGTFVVVMVIVIINIIKCCLKKEKRIAGHIEINVPVSTVGPSTFDKTLLFCSQQSLRRDGVFQTEWKNFSSNNTTLSNRPDTPGSLSFQKVLLEMELPEK</sequence>
<dbReference type="InterPro" id="IPR058727">
    <property type="entry name" value="Helical_Vwde"/>
</dbReference>
<dbReference type="InterPro" id="IPR001846">
    <property type="entry name" value="VWF_type-D"/>
</dbReference>
<dbReference type="EMBL" id="JBJQND010000016">
    <property type="protein sequence ID" value="KAL3847994.1"/>
    <property type="molecule type" value="Genomic_DNA"/>
</dbReference>
<dbReference type="PANTHER" id="PTHR14949:SF54">
    <property type="entry name" value="VWFD DOMAIN-CONTAINING PROTEIN"/>
    <property type="match status" value="1"/>
</dbReference>
<evidence type="ECO:0000313" key="7">
    <source>
        <dbReference type="Proteomes" id="UP001634394"/>
    </source>
</evidence>
<feature type="chain" id="PRO_5044837618" description="VWFD domain-containing protein" evidence="4">
    <location>
        <begin position="19"/>
        <end position="1106"/>
    </location>
</feature>